<dbReference type="Pfam" id="PF00931">
    <property type="entry name" value="NB-ARC"/>
    <property type="match status" value="1"/>
</dbReference>
<feature type="domain" description="NB-ARC" evidence="4">
    <location>
        <begin position="167"/>
        <end position="330"/>
    </location>
</feature>
<organism evidence="7 8">
    <name type="scientific">Vigna unguiculata</name>
    <name type="common">Cowpea</name>
    <dbReference type="NCBI Taxonomy" id="3917"/>
    <lineage>
        <taxon>Eukaryota</taxon>
        <taxon>Viridiplantae</taxon>
        <taxon>Streptophyta</taxon>
        <taxon>Embryophyta</taxon>
        <taxon>Tracheophyta</taxon>
        <taxon>Spermatophyta</taxon>
        <taxon>Magnoliopsida</taxon>
        <taxon>eudicotyledons</taxon>
        <taxon>Gunneridae</taxon>
        <taxon>Pentapetalae</taxon>
        <taxon>rosids</taxon>
        <taxon>fabids</taxon>
        <taxon>Fabales</taxon>
        <taxon>Fabaceae</taxon>
        <taxon>Papilionoideae</taxon>
        <taxon>50 kb inversion clade</taxon>
        <taxon>NPAAA clade</taxon>
        <taxon>indigoferoid/millettioid clade</taxon>
        <taxon>Phaseoleae</taxon>
        <taxon>Vigna</taxon>
    </lineage>
</organism>
<dbReference type="GO" id="GO:0043531">
    <property type="term" value="F:ADP binding"/>
    <property type="evidence" value="ECO:0007669"/>
    <property type="project" value="InterPro"/>
</dbReference>
<protein>
    <submittedName>
        <fullName evidence="7">Disease resistance protein RPM1</fullName>
    </submittedName>
</protein>
<dbReference type="EMBL" id="CP039354">
    <property type="protein sequence ID" value="QCE12815.1"/>
    <property type="molecule type" value="Genomic_DNA"/>
</dbReference>
<dbReference type="Gene3D" id="3.80.10.10">
    <property type="entry name" value="Ribonuclease Inhibitor"/>
    <property type="match status" value="1"/>
</dbReference>
<dbReference type="PANTHER" id="PTHR23155:SF1193">
    <property type="entry name" value="DISEASE RESISTANCE PROTEIN RPP13-RELATED"/>
    <property type="match status" value="1"/>
</dbReference>
<gene>
    <name evidence="7" type="ORF">DEO72_LG10g4065</name>
</gene>
<keyword evidence="8" id="KW-1185">Reference proteome</keyword>
<keyword evidence="2" id="KW-0547">Nucleotide-binding</keyword>
<name>A0A4D6NKU2_VIGUN</name>
<dbReference type="PRINTS" id="PR00364">
    <property type="entry name" value="DISEASERSIST"/>
</dbReference>
<accession>A0A4D6NKU2</accession>
<evidence type="ECO:0000259" key="4">
    <source>
        <dbReference type="Pfam" id="PF00931"/>
    </source>
</evidence>
<dbReference type="FunFam" id="1.10.10.10:FF:000322">
    <property type="entry name" value="Probable disease resistance protein At1g63360"/>
    <property type="match status" value="1"/>
</dbReference>
<evidence type="ECO:0000256" key="1">
    <source>
        <dbReference type="ARBA" id="ARBA00022737"/>
    </source>
</evidence>
<evidence type="ECO:0000259" key="6">
    <source>
        <dbReference type="Pfam" id="PF23559"/>
    </source>
</evidence>
<dbReference type="PANTHER" id="PTHR23155">
    <property type="entry name" value="DISEASE RESISTANCE PROTEIN RP"/>
    <property type="match status" value="1"/>
</dbReference>
<dbReference type="Pfam" id="PF18052">
    <property type="entry name" value="Rx_N"/>
    <property type="match status" value="1"/>
</dbReference>
<dbReference type="InterPro" id="IPR032675">
    <property type="entry name" value="LRR_dom_sf"/>
</dbReference>
<sequence length="850" mass="97527">MAESVVSFLVQNLSQLLVSEIKLLSGVEGKVKSLHNDLKLMDIFLRSSEGKYKDAMVKEVVTQIRDVAYRAEDVVDTYILNIAKHKRRNKLCRLFHFKEKFIVPHEIDAEIEEIKSRIDEIYKNKERYGIKEGEFQSEEAVTTEWRRKRRINVEEEDVVGLVNDSNIVIQQLQKDDVRLNVASILGMGGLGKTTLARKIFNKDNVKKLFPCRAWGNVSNDYRPKELFLSLLRSLNLSASENLSEEDLKKEVAKGLKGKKYLVVLDDIWETRVWDDIKGAFPDEKRGSRILITSRNKDVARYSGTTSPYDLPFLAEDQSWELFCKKVFRGEECPSDLEHLGRSIAKSCGGLPLAIVVLGGVYAMKEKSEREWSRMKKMRWHPTEDKSEVMDILRLSYDNLPLRLKPCFLYFGMYPEDYEMNAREMIRLWVAEGFVKPHEDAEPEVVADFYLDELVDRSLVQVTRRRTDGGVKICQLHDLLRDLCISESESSKFLQVWKTSNIDTLSDTNPRRLSLQCQPQSNISAVSFQKSMSSTRSMIIFTDLGKSVNDFVKRLMLARVIGSFHPAYYVSFSHHYKRMIHIRYLKICVISVPACICNLSNLETLFVIYAKTVSSEIWKLKRLRHLHLERGDVLPMLPNGTIIENLRTLQLFHGVSEIISLFKSGIFPRLVKLGLRPRGPVFHSFGEVISLSSVVNISHFTLKAFNAGRLPSDTNAFPSKLTKITFESIEGDASPLMKTLSQLPNLQILKLLEHFGVLLNIDVGNGEFPKLQVFHMRGLDQIKSWKLEEGAMPCLQLLHIKDCPNLFELPQQLWSLRTLQLVHIVAPSQQLATTLQNVKFNNNCKLILEQN</sequence>
<dbReference type="AlphaFoldDB" id="A0A4D6NKU2"/>
<dbReference type="Proteomes" id="UP000501690">
    <property type="component" value="Linkage Group LG10"/>
</dbReference>
<evidence type="ECO:0000256" key="3">
    <source>
        <dbReference type="ARBA" id="ARBA00022821"/>
    </source>
</evidence>
<dbReference type="InterPro" id="IPR027417">
    <property type="entry name" value="P-loop_NTPase"/>
</dbReference>
<dbReference type="InterPro" id="IPR041118">
    <property type="entry name" value="Rx_N"/>
</dbReference>
<dbReference type="Pfam" id="PF23559">
    <property type="entry name" value="WHD_DRP"/>
    <property type="match status" value="1"/>
</dbReference>
<dbReference type="SUPFAM" id="SSF52540">
    <property type="entry name" value="P-loop containing nucleoside triphosphate hydrolases"/>
    <property type="match status" value="1"/>
</dbReference>
<dbReference type="InterPro" id="IPR002182">
    <property type="entry name" value="NB-ARC"/>
</dbReference>
<evidence type="ECO:0000313" key="8">
    <source>
        <dbReference type="Proteomes" id="UP000501690"/>
    </source>
</evidence>
<dbReference type="InterPro" id="IPR038005">
    <property type="entry name" value="RX-like_CC"/>
</dbReference>
<dbReference type="Gene3D" id="1.10.8.430">
    <property type="entry name" value="Helical domain of apoptotic protease-activating factors"/>
    <property type="match status" value="1"/>
</dbReference>
<evidence type="ECO:0000256" key="2">
    <source>
        <dbReference type="ARBA" id="ARBA00022741"/>
    </source>
</evidence>
<dbReference type="Gene3D" id="1.10.10.10">
    <property type="entry name" value="Winged helix-like DNA-binding domain superfamily/Winged helix DNA-binding domain"/>
    <property type="match status" value="1"/>
</dbReference>
<dbReference type="InterPro" id="IPR058922">
    <property type="entry name" value="WHD_DRP"/>
</dbReference>
<dbReference type="CDD" id="cd14798">
    <property type="entry name" value="RX-CC_like"/>
    <property type="match status" value="1"/>
</dbReference>
<dbReference type="FunFam" id="3.40.50.300:FF:001091">
    <property type="entry name" value="Probable disease resistance protein At1g61300"/>
    <property type="match status" value="1"/>
</dbReference>
<dbReference type="GO" id="GO:0098542">
    <property type="term" value="P:defense response to other organism"/>
    <property type="evidence" value="ECO:0007669"/>
    <property type="project" value="TreeGrafter"/>
</dbReference>
<keyword evidence="1" id="KW-0677">Repeat</keyword>
<dbReference type="InterPro" id="IPR036388">
    <property type="entry name" value="WH-like_DNA-bd_sf"/>
</dbReference>
<dbReference type="InterPro" id="IPR042197">
    <property type="entry name" value="Apaf_helical"/>
</dbReference>
<dbReference type="InterPro" id="IPR044974">
    <property type="entry name" value="Disease_R_plants"/>
</dbReference>
<dbReference type="Gene3D" id="3.40.50.300">
    <property type="entry name" value="P-loop containing nucleotide triphosphate hydrolases"/>
    <property type="match status" value="1"/>
</dbReference>
<reference evidence="7 8" key="1">
    <citation type="submission" date="2019-04" db="EMBL/GenBank/DDBJ databases">
        <title>An improved genome assembly and genetic linkage map for asparagus bean, Vigna unguiculata ssp. sesquipedialis.</title>
        <authorList>
            <person name="Xia Q."/>
            <person name="Zhang R."/>
            <person name="Dong Y."/>
        </authorList>
    </citation>
    <scope>NUCLEOTIDE SEQUENCE [LARGE SCALE GENOMIC DNA]</scope>
    <source>
        <tissue evidence="7">Leaf</tissue>
    </source>
</reference>
<dbReference type="Gene3D" id="1.20.5.4130">
    <property type="match status" value="1"/>
</dbReference>
<evidence type="ECO:0000313" key="7">
    <source>
        <dbReference type="EMBL" id="QCE12815.1"/>
    </source>
</evidence>
<keyword evidence="3" id="KW-0611">Plant defense</keyword>
<dbReference type="SUPFAM" id="SSF52058">
    <property type="entry name" value="L domain-like"/>
    <property type="match status" value="1"/>
</dbReference>
<feature type="domain" description="Disease resistance protein winged helix" evidence="6">
    <location>
        <begin position="412"/>
        <end position="483"/>
    </location>
</feature>
<feature type="domain" description="Disease resistance N-terminal" evidence="5">
    <location>
        <begin position="5"/>
        <end position="91"/>
    </location>
</feature>
<proteinExistence type="predicted"/>
<evidence type="ECO:0000259" key="5">
    <source>
        <dbReference type="Pfam" id="PF18052"/>
    </source>
</evidence>